<evidence type="ECO:0000256" key="4">
    <source>
        <dbReference type="RuleBase" id="RU004508"/>
    </source>
</evidence>
<dbReference type="InterPro" id="IPR015421">
    <property type="entry name" value="PyrdxlP-dep_Trfase_major"/>
</dbReference>
<dbReference type="GO" id="GO:0008483">
    <property type="term" value="F:transaminase activity"/>
    <property type="evidence" value="ECO:0007669"/>
    <property type="project" value="TreeGrafter"/>
</dbReference>
<comment type="caution">
    <text evidence="5">The sequence shown here is derived from an EMBL/GenBank/DDBJ whole genome shotgun (WGS) entry which is preliminary data.</text>
</comment>
<dbReference type="AlphaFoldDB" id="A0A2A4YU90"/>
<dbReference type="CDD" id="cd00616">
    <property type="entry name" value="AHBA_syn"/>
    <property type="match status" value="1"/>
</dbReference>
<dbReference type="InterPro" id="IPR015424">
    <property type="entry name" value="PyrdxlP-dep_Trfase"/>
</dbReference>
<dbReference type="GO" id="GO:0030170">
    <property type="term" value="F:pyridoxal phosphate binding"/>
    <property type="evidence" value="ECO:0007669"/>
    <property type="project" value="TreeGrafter"/>
</dbReference>
<evidence type="ECO:0000313" key="5">
    <source>
        <dbReference type="EMBL" id="PCI98079.1"/>
    </source>
</evidence>
<dbReference type="EMBL" id="NVUS01000024">
    <property type="protein sequence ID" value="PCI98079.1"/>
    <property type="molecule type" value="Genomic_DNA"/>
</dbReference>
<evidence type="ECO:0000256" key="3">
    <source>
        <dbReference type="PIRSR" id="PIRSR000390-2"/>
    </source>
</evidence>
<comment type="similarity">
    <text evidence="1 4">Belongs to the DegT/DnrJ/EryC1 family.</text>
</comment>
<dbReference type="PIRSF" id="PIRSF000390">
    <property type="entry name" value="PLP_StrS"/>
    <property type="match status" value="1"/>
</dbReference>
<dbReference type="SUPFAM" id="SSF53383">
    <property type="entry name" value="PLP-dependent transferases"/>
    <property type="match status" value="1"/>
</dbReference>
<protein>
    <submittedName>
        <fullName evidence="5">UDP-4-amino-4, 6-dideoxy-N-acetyl-beta-L-altrosamine transaminase</fullName>
    </submittedName>
</protein>
<proteinExistence type="inferred from homology"/>
<dbReference type="PANTHER" id="PTHR30244:SF34">
    <property type="entry name" value="DTDP-4-AMINO-4,6-DIDEOXYGALACTOSE TRANSAMINASE"/>
    <property type="match status" value="1"/>
</dbReference>
<organism evidence="5">
    <name type="scientific">OCS116 cluster bacterium</name>
    <dbReference type="NCBI Taxonomy" id="2030921"/>
    <lineage>
        <taxon>Bacteria</taxon>
        <taxon>Pseudomonadati</taxon>
        <taxon>Pseudomonadota</taxon>
        <taxon>Alphaproteobacteria</taxon>
        <taxon>OCS116 cluster</taxon>
    </lineage>
</organism>
<dbReference type="InterPro" id="IPR015422">
    <property type="entry name" value="PyrdxlP-dep_Trfase_small"/>
</dbReference>
<feature type="modified residue" description="N6-(pyridoxal phosphate)lysine" evidence="3">
    <location>
        <position position="184"/>
    </location>
</feature>
<reference evidence="5" key="2">
    <citation type="journal article" date="2018" name="ISME J.">
        <title>A dynamic microbial community with high functional redundancy inhabits the cold, oxic subseafloor aquifer.</title>
        <authorList>
            <person name="Tully B.J."/>
            <person name="Wheat C.G."/>
            <person name="Glazer B.T."/>
            <person name="Huber J.A."/>
        </authorList>
    </citation>
    <scope>NUCLEOTIDE SEQUENCE</scope>
    <source>
        <strain evidence="5">NORP83</strain>
    </source>
</reference>
<name>A0A2A4YU90_9PROT</name>
<feature type="active site" description="Proton acceptor" evidence="2">
    <location>
        <position position="184"/>
    </location>
</feature>
<sequence length="387" mass="43424">MAFIPYSRPEIGEAEIAEVIDTLKSGWLTTGPKTKQFEDDFAEFVQAKFALGVNSATAGLHLALEALGVTKADYVITTVHTFTASAEIIRYLGATPLFADIEADSYCICPKSVEKLLAQYDNVKVVIPVHYAGQICDMDALLALQHIYDFKLLEDAAHALPATYNGKMVGTISDVTVFSFYANKTITTGEGGMVTTNDETIANRIKIMRLHGIDKDAFYRFQSDKPSWHYEVVAPGYKYNLTDIASSIGIHQLKKAHQFRKKRQKIAEIYNQAFADLPVICPKPRNSNDLHAWHIYCLQIDTDKLNISRAEFIERLSQKGVGCSVHYIPLHQHPYWQQEFNLTDEDFPISTRISSRHLSLPNFPGMTDDEITHVANMVCEVALEAIK</sequence>
<dbReference type="PANTHER" id="PTHR30244">
    <property type="entry name" value="TRANSAMINASE"/>
    <property type="match status" value="1"/>
</dbReference>
<dbReference type="InterPro" id="IPR000653">
    <property type="entry name" value="DegT/StrS_aminotransferase"/>
</dbReference>
<dbReference type="Gene3D" id="3.40.640.10">
    <property type="entry name" value="Type I PLP-dependent aspartate aminotransferase-like (Major domain)"/>
    <property type="match status" value="1"/>
</dbReference>
<gene>
    <name evidence="5" type="ORF">COB13_14425</name>
</gene>
<evidence type="ECO:0000256" key="1">
    <source>
        <dbReference type="ARBA" id="ARBA00037999"/>
    </source>
</evidence>
<dbReference type="Pfam" id="PF01041">
    <property type="entry name" value="DegT_DnrJ_EryC1"/>
    <property type="match status" value="1"/>
</dbReference>
<accession>A0A2A4YU90</accession>
<dbReference type="GO" id="GO:0000271">
    <property type="term" value="P:polysaccharide biosynthetic process"/>
    <property type="evidence" value="ECO:0007669"/>
    <property type="project" value="TreeGrafter"/>
</dbReference>
<dbReference type="Gene3D" id="3.90.1150.10">
    <property type="entry name" value="Aspartate Aminotransferase, domain 1"/>
    <property type="match status" value="1"/>
</dbReference>
<keyword evidence="3 4" id="KW-0663">Pyridoxal phosphate</keyword>
<evidence type="ECO:0000256" key="2">
    <source>
        <dbReference type="PIRSR" id="PIRSR000390-1"/>
    </source>
</evidence>
<reference key="1">
    <citation type="submission" date="2017-08" db="EMBL/GenBank/DDBJ databases">
        <title>A dynamic microbial community with high functional redundancy inhabits the cold, oxic subseafloor aquifer.</title>
        <authorList>
            <person name="Tully B.J."/>
            <person name="Wheat C.G."/>
            <person name="Glazer B.T."/>
            <person name="Huber J.A."/>
        </authorList>
    </citation>
    <scope>NUCLEOTIDE SEQUENCE [LARGE SCALE GENOMIC DNA]</scope>
</reference>